<keyword evidence="3" id="KW-1185">Reference proteome</keyword>
<dbReference type="PANTHER" id="PTHR12619:SF24">
    <property type="entry name" value="DNA-BINDING PROTEIN RFX8"/>
    <property type="match status" value="1"/>
</dbReference>
<protein>
    <recommendedName>
        <fullName evidence="1">RFX1-4/6/8-like BCD domain-containing protein</fullName>
    </recommendedName>
</protein>
<gene>
    <name evidence="2" type="ORF">chiPu_0009577</name>
</gene>
<evidence type="ECO:0000259" key="1">
    <source>
        <dbReference type="Pfam" id="PF25340"/>
    </source>
</evidence>
<dbReference type="AlphaFoldDB" id="A0A401SL67"/>
<reference evidence="2 3" key="1">
    <citation type="journal article" date="2018" name="Nat. Ecol. Evol.">
        <title>Shark genomes provide insights into elasmobranch evolution and the origin of vertebrates.</title>
        <authorList>
            <person name="Hara Y"/>
            <person name="Yamaguchi K"/>
            <person name="Onimaru K"/>
            <person name="Kadota M"/>
            <person name="Koyanagi M"/>
            <person name="Keeley SD"/>
            <person name="Tatsumi K"/>
            <person name="Tanaka K"/>
            <person name="Motone F"/>
            <person name="Kageyama Y"/>
            <person name="Nozu R"/>
            <person name="Adachi N"/>
            <person name="Nishimura O"/>
            <person name="Nakagawa R"/>
            <person name="Tanegashima C"/>
            <person name="Kiyatake I"/>
            <person name="Matsumoto R"/>
            <person name="Murakumo K"/>
            <person name="Nishida K"/>
            <person name="Terakita A"/>
            <person name="Kuratani S"/>
            <person name="Sato K"/>
            <person name="Hyodo S Kuraku.S."/>
        </authorList>
    </citation>
    <scope>NUCLEOTIDE SEQUENCE [LARGE SCALE GENOMIC DNA]</scope>
</reference>
<feature type="domain" description="RFX1-4/6/8-like BCD" evidence="1">
    <location>
        <begin position="37"/>
        <end position="292"/>
    </location>
</feature>
<dbReference type="OMA" id="SYMEEEM"/>
<comment type="caution">
    <text evidence="2">The sequence shown here is derived from an EMBL/GenBank/DDBJ whole genome shotgun (WGS) entry which is preliminary data.</text>
</comment>
<dbReference type="EMBL" id="BEZZ01000342">
    <property type="protein sequence ID" value="GCC31121.1"/>
    <property type="molecule type" value="Genomic_DNA"/>
</dbReference>
<organism evidence="2 3">
    <name type="scientific">Chiloscyllium punctatum</name>
    <name type="common">Brownbanded bambooshark</name>
    <name type="synonym">Hemiscyllium punctatum</name>
    <dbReference type="NCBI Taxonomy" id="137246"/>
    <lineage>
        <taxon>Eukaryota</taxon>
        <taxon>Metazoa</taxon>
        <taxon>Chordata</taxon>
        <taxon>Craniata</taxon>
        <taxon>Vertebrata</taxon>
        <taxon>Chondrichthyes</taxon>
        <taxon>Elasmobranchii</taxon>
        <taxon>Galeomorphii</taxon>
        <taxon>Galeoidea</taxon>
        <taxon>Orectolobiformes</taxon>
        <taxon>Hemiscylliidae</taxon>
        <taxon>Chiloscyllium</taxon>
    </lineage>
</organism>
<evidence type="ECO:0000313" key="3">
    <source>
        <dbReference type="Proteomes" id="UP000287033"/>
    </source>
</evidence>
<name>A0A401SL67_CHIPU</name>
<dbReference type="Proteomes" id="UP000287033">
    <property type="component" value="Unassembled WGS sequence"/>
</dbReference>
<dbReference type="OrthoDB" id="10056949at2759"/>
<proteinExistence type="predicted"/>
<sequence>MSKSRQIEVFQILALKGTEANGELKQAAPGEAQKKENRVRSLLFMFWESFTYDAIATSFPDICQLFCSYDAQMYKMIEEILLRDFLGDFSVQHLQSARYFAKKFKSWLIEALEGIPLLLQSMKMRAANMFVNRLRRRTCICNLAKSMHIVLNNHRMVSTLRTDLRSIISQGLLNIPSKSTKTFKCSLQEIGCSFEWKCFDSLLALLDTAADIRAYFQCVSTLVHLFVFQPSNFRGEEFTQLAANFQLRWNYFLSAISRALTLSNAESFGSWHLVNLLISEYLTHVLQSYMEEEMEKSVSENVGQLSHDSIQEPDLESVLKKYSVPESLNVKSEQTGDKDLNLQNITIKPLGFKVDTLTGNKLIQVLVEEEPSKSTLKLNLSLGKKAVVTLKNGQTFEIHTSKMQQHVAGDVQT</sequence>
<dbReference type="GO" id="GO:0000981">
    <property type="term" value="F:DNA-binding transcription factor activity, RNA polymerase II-specific"/>
    <property type="evidence" value="ECO:0007669"/>
    <property type="project" value="TreeGrafter"/>
</dbReference>
<dbReference type="PANTHER" id="PTHR12619">
    <property type="entry name" value="RFX TRANSCRIPTION FACTOR FAMILY"/>
    <property type="match status" value="1"/>
</dbReference>
<accession>A0A401SL67</accession>
<dbReference type="InterPro" id="IPR039779">
    <property type="entry name" value="RFX-like"/>
</dbReference>
<dbReference type="Pfam" id="PF25340">
    <property type="entry name" value="BCD_RFX"/>
    <property type="match status" value="1"/>
</dbReference>
<dbReference type="InterPro" id="IPR057321">
    <property type="entry name" value="RFX1-4/6/8-like_BCD"/>
</dbReference>
<dbReference type="GO" id="GO:0000978">
    <property type="term" value="F:RNA polymerase II cis-regulatory region sequence-specific DNA binding"/>
    <property type="evidence" value="ECO:0007669"/>
    <property type="project" value="TreeGrafter"/>
</dbReference>
<evidence type="ECO:0000313" key="2">
    <source>
        <dbReference type="EMBL" id="GCC31121.1"/>
    </source>
</evidence>
<dbReference type="STRING" id="137246.A0A401SL67"/>